<keyword evidence="2" id="KW-1185">Reference proteome</keyword>
<comment type="caution">
    <text evidence="1">The sequence shown here is derived from an EMBL/GenBank/DDBJ whole genome shotgun (WGS) entry which is preliminary data.</text>
</comment>
<evidence type="ECO:0000313" key="1">
    <source>
        <dbReference type="EMBL" id="KAF0924692.1"/>
    </source>
</evidence>
<name>A0A6G1EJV7_9ORYZ</name>
<sequence>MTTLKLKRFYCYSEAGETPWTAVPRTGGEDRRWVVARRPGAEMAALVQWMAEADEENGACEERIAAGEEKIAAREERAGAHIV</sequence>
<evidence type="ECO:0000313" key="2">
    <source>
        <dbReference type="Proteomes" id="UP000479710"/>
    </source>
</evidence>
<dbReference type="AlphaFoldDB" id="A0A6G1EJV7"/>
<gene>
    <name evidence="1" type="ORF">E2562_010284</name>
</gene>
<protein>
    <submittedName>
        <fullName evidence="1">Uncharacterized protein</fullName>
    </submittedName>
</protein>
<dbReference type="EMBL" id="SPHZ02000003">
    <property type="protein sequence ID" value="KAF0924692.1"/>
    <property type="molecule type" value="Genomic_DNA"/>
</dbReference>
<proteinExistence type="predicted"/>
<reference evidence="1 2" key="1">
    <citation type="submission" date="2019-11" db="EMBL/GenBank/DDBJ databases">
        <title>Whole genome sequence of Oryza granulata.</title>
        <authorList>
            <person name="Li W."/>
        </authorList>
    </citation>
    <scope>NUCLEOTIDE SEQUENCE [LARGE SCALE GENOMIC DNA]</scope>
    <source>
        <strain evidence="2">cv. Menghai</strain>
        <tissue evidence="1">Leaf</tissue>
    </source>
</reference>
<dbReference type="Proteomes" id="UP000479710">
    <property type="component" value="Unassembled WGS sequence"/>
</dbReference>
<organism evidence="1 2">
    <name type="scientific">Oryza meyeriana var. granulata</name>
    <dbReference type="NCBI Taxonomy" id="110450"/>
    <lineage>
        <taxon>Eukaryota</taxon>
        <taxon>Viridiplantae</taxon>
        <taxon>Streptophyta</taxon>
        <taxon>Embryophyta</taxon>
        <taxon>Tracheophyta</taxon>
        <taxon>Spermatophyta</taxon>
        <taxon>Magnoliopsida</taxon>
        <taxon>Liliopsida</taxon>
        <taxon>Poales</taxon>
        <taxon>Poaceae</taxon>
        <taxon>BOP clade</taxon>
        <taxon>Oryzoideae</taxon>
        <taxon>Oryzeae</taxon>
        <taxon>Oryzinae</taxon>
        <taxon>Oryza</taxon>
        <taxon>Oryza meyeriana</taxon>
    </lineage>
</organism>
<accession>A0A6G1EJV7</accession>